<gene>
    <name evidence="2" type="ORF">Hamer_G024177</name>
</gene>
<protein>
    <submittedName>
        <fullName evidence="2">Uncharacterized protein</fullName>
    </submittedName>
</protein>
<dbReference type="AlphaFoldDB" id="A0A8J5JZJ7"/>
<evidence type="ECO:0000313" key="2">
    <source>
        <dbReference type="EMBL" id="KAG7166902.1"/>
    </source>
</evidence>
<dbReference type="EMBL" id="JAHLQT010021981">
    <property type="protein sequence ID" value="KAG7166902.1"/>
    <property type="molecule type" value="Genomic_DNA"/>
</dbReference>
<name>A0A8J5JZJ7_HOMAM</name>
<sequence>MAMQRTVAAGEGGNTFPLQQVTDHLRRSLVADRCCSCSQLLDDSWASRRPPTTRHDPSPSYQT</sequence>
<comment type="caution">
    <text evidence="2">The sequence shown here is derived from an EMBL/GenBank/DDBJ whole genome shotgun (WGS) entry which is preliminary data.</text>
</comment>
<dbReference type="Proteomes" id="UP000747542">
    <property type="component" value="Unassembled WGS sequence"/>
</dbReference>
<proteinExistence type="predicted"/>
<evidence type="ECO:0000256" key="1">
    <source>
        <dbReference type="SAM" id="MobiDB-lite"/>
    </source>
</evidence>
<reference evidence="2" key="1">
    <citation type="journal article" date="2021" name="Sci. Adv.">
        <title>The American lobster genome reveals insights on longevity, neural, and immune adaptations.</title>
        <authorList>
            <person name="Polinski J.M."/>
            <person name="Zimin A.V."/>
            <person name="Clark K.F."/>
            <person name="Kohn A.B."/>
            <person name="Sadowski N."/>
            <person name="Timp W."/>
            <person name="Ptitsyn A."/>
            <person name="Khanna P."/>
            <person name="Romanova D.Y."/>
            <person name="Williams P."/>
            <person name="Greenwood S.J."/>
            <person name="Moroz L.L."/>
            <person name="Walt D.R."/>
            <person name="Bodnar A.G."/>
        </authorList>
    </citation>
    <scope>NUCLEOTIDE SEQUENCE</scope>
    <source>
        <strain evidence="2">GMGI-L3</strain>
    </source>
</reference>
<organism evidence="2 3">
    <name type="scientific">Homarus americanus</name>
    <name type="common">American lobster</name>
    <dbReference type="NCBI Taxonomy" id="6706"/>
    <lineage>
        <taxon>Eukaryota</taxon>
        <taxon>Metazoa</taxon>
        <taxon>Ecdysozoa</taxon>
        <taxon>Arthropoda</taxon>
        <taxon>Crustacea</taxon>
        <taxon>Multicrustacea</taxon>
        <taxon>Malacostraca</taxon>
        <taxon>Eumalacostraca</taxon>
        <taxon>Eucarida</taxon>
        <taxon>Decapoda</taxon>
        <taxon>Pleocyemata</taxon>
        <taxon>Astacidea</taxon>
        <taxon>Nephropoidea</taxon>
        <taxon>Nephropidae</taxon>
        <taxon>Homarus</taxon>
    </lineage>
</organism>
<evidence type="ECO:0000313" key="3">
    <source>
        <dbReference type="Proteomes" id="UP000747542"/>
    </source>
</evidence>
<feature type="region of interest" description="Disordered" evidence="1">
    <location>
        <begin position="44"/>
        <end position="63"/>
    </location>
</feature>
<keyword evidence="3" id="KW-1185">Reference proteome</keyword>
<accession>A0A8J5JZJ7</accession>